<organism evidence="2 3">
    <name type="scientific">Methylobacterium phyllostachyos</name>
    <dbReference type="NCBI Taxonomy" id="582672"/>
    <lineage>
        <taxon>Bacteria</taxon>
        <taxon>Pseudomonadati</taxon>
        <taxon>Pseudomonadota</taxon>
        <taxon>Alphaproteobacteria</taxon>
        <taxon>Hyphomicrobiales</taxon>
        <taxon>Methylobacteriaceae</taxon>
        <taxon>Methylobacterium</taxon>
    </lineage>
</organism>
<feature type="chain" id="PRO_5011759093" evidence="1">
    <location>
        <begin position="22"/>
        <end position="86"/>
    </location>
</feature>
<name>A0A1H0EKW8_9HYPH</name>
<reference evidence="3" key="1">
    <citation type="submission" date="2016-10" db="EMBL/GenBank/DDBJ databases">
        <authorList>
            <person name="Varghese N."/>
            <person name="Submissions S."/>
        </authorList>
    </citation>
    <scope>NUCLEOTIDE SEQUENCE [LARGE SCALE GENOMIC DNA]</scope>
    <source>
        <strain evidence="3">BL47</strain>
    </source>
</reference>
<keyword evidence="1" id="KW-0732">Signal</keyword>
<accession>A0A1H0EKW8</accession>
<dbReference type="EMBL" id="FNHS01000011">
    <property type="protein sequence ID" value="SDN83011.1"/>
    <property type="molecule type" value="Genomic_DNA"/>
</dbReference>
<keyword evidence="3" id="KW-1185">Reference proteome</keyword>
<proteinExistence type="predicted"/>
<feature type="signal peptide" evidence="1">
    <location>
        <begin position="1"/>
        <end position="21"/>
    </location>
</feature>
<dbReference type="AlphaFoldDB" id="A0A1H0EKW8"/>
<evidence type="ECO:0000313" key="3">
    <source>
        <dbReference type="Proteomes" id="UP000198704"/>
    </source>
</evidence>
<evidence type="ECO:0000256" key="1">
    <source>
        <dbReference type="SAM" id="SignalP"/>
    </source>
</evidence>
<dbReference type="RefSeq" id="WP_244507672.1">
    <property type="nucleotide sequence ID" value="NZ_FNHS01000011.1"/>
</dbReference>
<sequence length="86" mass="8578">MMSRFLAAAALGLALTTAASAQSYTAPAGIPAVTAPGGLEGQAAAANLAAARNVRAYGTNVEVSVGDLTTGSVRRSYTPPRTEGLR</sequence>
<dbReference type="Proteomes" id="UP000198704">
    <property type="component" value="Unassembled WGS sequence"/>
</dbReference>
<dbReference type="STRING" id="582672.SAMN05216360_111223"/>
<protein>
    <submittedName>
        <fullName evidence="2">Uncharacterized protein</fullName>
    </submittedName>
</protein>
<gene>
    <name evidence="2" type="ORF">SAMN05216360_111223</name>
</gene>
<evidence type="ECO:0000313" key="2">
    <source>
        <dbReference type="EMBL" id="SDN83011.1"/>
    </source>
</evidence>